<name>A0A0G1IUB4_9BACT</name>
<evidence type="ECO:0000313" key="9">
    <source>
        <dbReference type="Proteomes" id="UP000033945"/>
    </source>
</evidence>
<comment type="caution">
    <text evidence="8">The sequence shown here is derived from an EMBL/GenBank/DDBJ whole genome shotgun (WGS) entry which is preliminary data.</text>
</comment>
<comment type="similarity">
    <text evidence="6 7">Belongs to the class I-like SAM-binding methyltransferase superfamily. C5-methyltransferase family.</text>
</comment>
<dbReference type="SUPFAM" id="SSF53335">
    <property type="entry name" value="S-adenosyl-L-methionine-dependent methyltransferases"/>
    <property type="match status" value="1"/>
</dbReference>
<dbReference type="InterPro" id="IPR029063">
    <property type="entry name" value="SAM-dependent_MTases_sf"/>
</dbReference>
<reference evidence="8 9" key="1">
    <citation type="journal article" date="2015" name="Nature">
        <title>rRNA introns, odd ribosomes, and small enigmatic genomes across a large radiation of phyla.</title>
        <authorList>
            <person name="Brown C.T."/>
            <person name="Hug L.A."/>
            <person name="Thomas B.C."/>
            <person name="Sharon I."/>
            <person name="Castelle C.J."/>
            <person name="Singh A."/>
            <person name="Wilkins M.J."/>
            <person name="Williams K.H."/>
            <person name="Banfield J.F."/>
        </authorList>
    </citation>
    <scope>NUCLEOTIDE SEQUENCE [LARGE SCALE GENOMIC DNA]</scope>
</reference>
<keyword evidence="3 6" id="KW-0808">Transferase</keyword>
<dbReference type="PANTHER" id="PTHR46098:SF1">
    <property type="entry name" value="TRNA (CYTOSINE(38)-C(5))-METHYLTRANSFERASE"/>
    <property type="match status" value="1"/>
</dbReference>
<evidence type="ECO:0000256" key="4">
    <source>
        <dbReference type="ARBA" id="ARBA00022691"/>
    </source>
</evidence>
<dbReference type="PATRIC" id="fig|1618648.3.peg.685"/>
<dbReference type="InterPro" id="IPR050750">
    <property type="entry name" value="C5-MTase"/>
</dbReference>
<evidence type="ECO:0000256" key="1">
    <source>
        <dbReference type="ARBA" id="ARBA00011975"/>
    </source>
</evidence>
<dbReference type="PROSITE" id="PS51679">
    <property type="entry name" value="SAM_MT_C5"/>
    <property type="match status" value="1"/>
</dbReference>
<evidence type="ECO:0000256" key="2">
    <source>
        <dbReference type="ARBA" id="ARBA00022603"/>
    </source>
</evidence>
<dbReference type="PANTHER" id="PTHR46098">
    <property type="entry name" value="TRNA (CYTOSINE(38)-C(5))-METHYLTRANSFERASE"/>
    <property type="match status" value="1"/>
</dbReference>
<keyword evidence="4 6" id="KW-0949">S-adenosyl-L-methionine</keyword>
<dbReference type="EMBL" id="LCIT01000010">
    <property type="protein sequence ID" value="KKT62685.1"/>
    <property type="molecule type" value="Genomic_DNA"/>
</dbReference>
<evidence type="ECO:0000256" key="7">
    <source>
        <dbReference type="RuleBase" id="RU000416"/>
    </source>
</evidence>
<dbReference type="AlphaFoldDB" id="A0A0G1IUB4"/>
<keyword evidence="5" id="KW-0680">Restriction system</keyword>
<dbReference type="EC" id="2.1.1.37" evidence="1"/>
<evidence type="ECO:0000256" key="6">
    <source>
        <dbReference type="PROSITE-ProRule" id="PRU01016"/>
    </source>
</evidence>
<protein>
    <recommendedName>
        <fullName evidence="1">DNA (cytosine-5-)-methyltransferase</fullName>
        <ecNumber evidence="1">2.1.1.37</ecNumber>
    </recommendedName>
</protein>
<evidence type="ECO:0000256" key="5">
    <source>
        <dbReference type="ARBA" id="ARBA00022747"/>
    </source>
</evidence>
<dbReference type="GO" id="GO:0009307">
    <property type="term" value="P:DNA restriction-modification system"/>
    <property type="evidence" value="ECO:0007669"/>
    <property type="project" value="UniProtKB-KW"/>
</dbReference>
<dbReference type="GO" id="GO:0003886">
    <property type="term" value="F:DNA (cytosine-5-)-methyltransferase activity"/>
    <property type="evidence" value="ECO:0007669"/>
    <property type="project" value="UniProtKB-EC"/>
</dbReference>
<evidence type="ECO:0000256" key="3">
    <source>
        <dbReference type="ARBA" id="ARBA00022679"/>
    </source>
</evidence>
<dbReference type="Gene3D" id="3.40.50.150">
    <property type="entry name" value="Vaccinia Virus protein VP39"/>
    <property type="match status" value="1"/>
</dbReference>
<keyword evidence="2 6" id="KW-0489">Methyltransferase</keyword>
<evidence type="ECO:0000313" key="8">
    <source>
        <dbReference type="EMBL" id="KKT62685.1"/>
    </source>
</evidence>
<feature type="active site" evidence="6">
    <location>
        <position position="105"/>
    </location>
</feature>
<proteinExistence type="inferred from homology"/>
<dbReference type="PRINTS" id="PR00105">
    <property type="entry name" value="C5METTRFRASE"/>
</dbReference>
<dbReference type="NCBIfam" id="TIGR00675">
    <property type="entry name" value="dcm"/>
    <property type="match status" value="1"/>
</dbReference>
<sequence>MSSKSKHTHKNDDRQVIPLKVAELFAGVGGFRLGLDRASKKENARTGYRFETIWSNQWEPATKRQHASEVYVARFGADGHSNDDIAKVTTGDIPDHHVLVGGFPCQDYSVARTLSQAAGLQGKKGVLWWQIHRILHEKGRDAAPYIFLENVDRLLKSPASARGRDFAIMLTSLASLGYVVEWRVINAADYGKPQRRRRIFILAYRNGTALANALRSSEPINWITKEGVFVQRLTVLSEISGFNSYDIGDDPVRITRDFEQLFPDDVDFANAGLMVDGRVTTARVMPKYDGPFETLGDILLPEHKVPEEYFVNGSLKDWKYLKGAKKEERTAANGFTFTYNEGAMVFPDPIDKPSRTIITGEGGPTPSRFKHVVKTKSGRYRRLIPLELELLCQFPADHTMHENISDVKRAFFMGNALVVGIIEDIGRALLQSIKRHAEPSSHAQLLEYRPSLFRAPTR</sequence>
<organism evidence="8 9">
    <name type="scientific">Candidatus Giovannonibacteria bacterium GW2011_GWA2_44_26</name>
    <dbReference type="NCBI Taxonomy" id="1618648"/>
    <lineage>
        <taxon>Bacteria</taxon>
        <taxon>Candidatus Giovannoniibacteriota</taxon>
    </lineage>
</organism>
<dbReference type="InterPro" id="IPR001525">
    <property type="entry name" value="C5_MeTfrase"/>
</dbReference>
<dbReference type="GO" id="GO:0032259">
    <property type="term" value="P:methylation"/>
    <property type="evidence" value="ECO:0007669"/>
    <property type="project" value="UniProtKB-KW"/>
</dbReference>
<dbReference type="Proteomes" id="UP000033945">
    <property type="component" value="Unassembled WGS sequence"/>
</dbReference>
<gene>
    <name evidence="8" type="ORF">UW55_C0010G0034</name>
</gene>
<accession>A0A0G1IUB4</accession>
<dbReference type="Pfam" id="PF00145">
    <property type="entry name" value="DNA_methylase"/>
    <property type="match status" value="1"/>
</dbReference>
<dbReference type="Gene3D" id="3.90.120.10">
    <property type="entry name" value="DNA Methylase, subunit A, domain 2"/>
    <property type="match status" value="1"/>
</dbReference>